<dbReference type="PANTHER" id="PTHR12242">
    <property type="entry name" value="OS02G0130600 PROTEIN-RELATED"/>
    <property type="match status" value="1"/>
</dbReference>
<dbReference type="STRING" id="45351.A7RTP9"/>
<dbReference type="Pfam" id="PF21534">
    <property type="entry name" value="Rost"/>
    <property type="match status" value="1"/>
</dbReference>
<proteinExistence type="predicted"/>
<feature type="region of interest" description="Disordered" evidence="1">
    <location>
        <begin position="94"/>
        <end position="114"/>
    </location>
</feature>
<feature type="transmembrane region" description="Helical" evidence="2">
    <location>
        <begin position="185"/>
        <end position="208"/>
    </location>
</feature>
<sequence length="268" mass="30881">MIKQEFQLVNLKLIHTSPKDFASSDWFPLPVVIVYRTALAVYCFVWLVFSGFSTMLGGDTWFIYLTDWTYTCVTVYFLAAATLSTTEYVKQRRQSDKYRPLPDSDAEPTDKTATSGNSDDVMYWYHKALWVLYSMAADMAVVVTVSYWTLLYHGFKIYLLNVNVHLLNSVFMLAETMLCSIPIRLFHVVYPFCYGAVYILFTVVYWSLGGKNNDGQPYIYPVLDYTHALRLALGVAFGVPLVVLPLVHVFMYGIYRLRCCFAKKDVYE</sequence>
<gene>
    <name evidence="3" type="ORF">NEMVEDRAFT_v1g181794</name>
</gene>
<reference evidence="3 4" key="1">
    <citation type="journal article" date="2007" name="Science">
        <title>Sea anemone genome reveals ancestral eumetazoan gene repertoire and genomic organization.</title>
        <authorList>
            <person name="Putnam N.H."/>
            <person name="Srivastava M."/>
            <person name="Hellsten U."/>
            <person name="Dirks B."/>
            <person name="Chapman J."/>
            <person name="Salamov A."/>
            <person name="Terry A."/>
            <person name="Shapiro H."/>
            <person name="Lindquist E."/>
            <person name="Kapitonov V.V."/>
            <person name="Jurka J."/>
            <person name="Genikhovich G."/>
            <person name="Grigoriev I.V."/>
            <person name="Lucas S.M."/>
            <person name="Steele R.E."/>
            <person name="Finnerty J.R."/>
            <person name="Technau U."/>
            <person name="Martindale M.Q."/>
            <person name="Rokhsar D.S."/>
        </authorList>
    </citation>
    <scope>NUCLEOTIDE SEQUENCE [LARGE SCALE GENOMIC DNA]</scope>
    <source>
        <strain evidence="4">CH2 X CH6</strain>
    </source>
</reference>
<dbReference type="eggNOG" id="ENOG502S8CX">
    <property type="taxonomic scope" value="Eukaryota"/>
</dbReference>
<feature type="transmembrane region" description="Helical" evidence="2">
    <location>
        <begin position="26"/>
        <end position="48"/>
    </location>
</feature>
<organism evidence="3 4">
    <name type="scientific">Nematostella vectensis</name>
    <name type="common">Starlet sea anemone</name>
    <dbReference type="NCBI Taxonomy" id="45351"/>
    <lineage>
        <taxon>Eukaryota</taxon>
        <taxon>Metazoa</taxon>
        <taxon>Cnidaria</taxon>
        <taxon>Anthozoa</taxon>
        <taxon>Hexacorallia</taxon>
        <taxon>Actiniaria</taxon>
        <taxon>Edwardsiidae</taxon>
        <taxon>Nematostella</taxon>
    </lineage>
</organism>
<keyword evidence="2" id="KW-0812">Transmembrane</keyword>
<protein>
    <recommendedName>
        <fullName evidence="5">Protein rolling stone</fullName>
    </recommendedName>
</protein>
<feature type="transmembrane region" description="Helical" evidence="2">
    <location>
        <begin position="228"/>
        <end position="255"/>
    </location>
</feature>
<keyword evidence="4" id="KW-1185">Reference proteome</keyword>
<dbReference type="InterPro" id="IPR049352">
    <property type="entry name" value="Rost"/>
</dbReference>
<evidence type="ECO:0000313" key="4">
    <source>
        <dbReference type="Proteomes" id="UP000001593"/>
    </source>
</evidence>
<dbReference type="GO" id="GO:0016020">
    <property type="term" value="C:membrane"/>
    <property type="evidence" value="ECO:0000318"/>
    <property type="project" value="GO_Central"/>
</dbReference>
<dbReference type="KEGG" id="nve:5517082"/>
<evidence type="ECO:0000256" key="1">
    <source>
        <dbReference type="SAM" id="MobiDB-lite"/>
    </source>
</evidence>
<feature type="transmembrane region" description="Helical" evidence="2">
    <location>
        <begin position="128"/>
        <end position="149"/>
    </location>
</feature>
<dbReference type="PhylomeDB" id="A7RTP9"/>
<dbReference type="PANTHER" id="PTHR12242:SF1">
    <property type="entry name" value="MYND-TYPE DOMAIN-CONTAINING PROTEIN"/>
    <property type="match status" value="1"/>
</dbReference>
<accession>A7RTP9</accession>
<name>A7RTP9_NEMVE</name>
<dbReference type="InParanoid" id="A7RTP9"/>
<dbReference type="EMBL" id="DS469538">
    <property type="protein sequence ID" value="EDO45066.1"/>
    <property type="molecule type" value="Genomic_DNA"/>
</dbReference>
<evidence type="ECO:0008006" key="5">
    <source>
        <dbReference type="Google" id="ProtNLM"/>
    </source>
</evidence>
<feature type="transmembrane region" description="Helical" evidence="2">
    <location>
        <begin position="68"/>
        <end position="89"/>
    </location>
</feature>
<dbReference type="OrthoDB" id="419711at2759"/>
<evidence type="ECO:0000256" key="2">
    <source>
        <dbReference type="SAM" id="Phobius"/>
    </source>
</evidence>
<dbReference type="OMA" id="YWACYWI"/>
<dbReference type="HOGENOM" id="CLU_066320_0_1_1"/>
<keyword evidence="2" id="KW-1133">Transmembrane helix</keyword>
<evidence type="ECO:0000313" key="3">
    <source>
        <dbReference type="EMBL" id="EDO45066.1"/>
    </source>
</evidence>
<dbReference type="AlphaFoldDB" id="A7RTP9"/>
<keyword evidence="2" id="KW-0472">Membrane</keyword>
<dbReference type="Proteomes" id="UP000001593">
    <property type="component" value="Unassembled WGS sequence"/>
</dbReference>